<proteinExistence type="predicted"/>
<dbReference type="PANTHER" id="PTHR30024:SF43">
    <property type="entry name" value="BLL4572 PROTEIN"/>
    <property type="match status" value="1"/>
</dbReference>
<keyword evidence="7" id="KW-1185">Reference proteome</keyword>
<dbReference type="EMBL" id="JBHLUN010000002">
    <property type="protein sequence ID" value="MFC0407164.1"/>
    <property type="molecule type" value="Genomic_DNA"/>
</dbReference>
<gene>
    <name evidence="6" type="ORF">ACFFGY_02820</name>
</gene>
<dbReference type="Pfam" id="PF13379">
    <property type="entry name" value="NMT1_2"/>
    <property type="match status" value="1"/>
</dbReference>
<evidence type="ECO:0000313" key="6">
    <source>
        <dbReference type="EMBL" id="MFC0407164.1"/>
    </source>
</evidence>
<keyword evidence="4" id="KW-0997">Cell inner membrane</keyword>
<keyword evidence="5" id="KW-0472">Membrane</keyword>
<evidence type="ECO:0000256" key="5">
    <source>
        <dbReference type="ARBA" id="ARBA00023136"/>
    </source>
</evidence>
<dbReference type="SUPFAM" id="SSF53850">
    <property type="entry name" value="Periplasmic binding protein-like II"/>
    <property type="match status" value="1"/>
</dbReference>
<dbReference type="RefSeq" id="WP_377042857.1">
    <property type="nucleotide sequence ID" value="NZ_JBHLUN010000002.1"/>
</dbReference>
<evidence type="ECO:0000256" key="4">
    <source>
        <dbReference type="ARBA" id="ARBA00022519"/>
    </source>
</evidence>
<keyword evidence="2" id="KW-0813">Transport</keyword>
<comment type="caution">
    <text evidence="6">The sequence shown here is derived from an EMBL/GenBank/DDBJ whole genome shotgun (WGS) entry which is preliminary data.</text>
</comment>
<dbReference type="Proteomes" id="UP001589865">
    <property type="component" value="Unassembled WGS sequence"/>
</dbReference>
<keyword evidence="3" id="KW-1003">Cell membrane</keyword>
<evidence type="ECO:0000256" key="3">
    <source>
        <dbReference type="ARBA" id="ARBA00022475"/>
    </source>
</evidence>
<dbReference type="Gene3D" id="3.40.190.10">
    <property type="entry name" value="Periplasmic binding protein-like II"/>
    <property type="match status" value="2"/>
</dbReference>
<dbReference type="InterPro" id="IPR044527">
    <property type="entry name" value="NrtA/CpmA_ABC-bd_dom"/>
</dbReference>
<sequence length="358" mass="37715">MPQIAATAPHLRIGFLPLIDAAPIVLAERLGFFAKQGLRVTLVPTGAWAALRDRLLFGALDASHLLYPMPVAAAVGLGQQPRGLVAACGLGRNGNTLTLSHAAAEELGLSQPPLSAVAFAELARRRIAAERKLRLAIVHAYSTHGYLLRDWLAGAGLDPDSDVALEVVPPPLVGHKLAAGHIDGFCAGEPWGSQAVLAGHGRIALGTGSIWPDHSEKLLAFTSETVTRDPGPAVAATAAVIEAAQWLDDPQNRSEATSAMAEVFPDLDPRAVGAAFAGRVPLPGGGWHSLPHPLRFAAATRPDPAQAEAWLERMRRWGHLPAEASDVAALSPFRNDIWNRAAARLGTPIPHVNSLPEA</sequence>
<organism evidence="6 7">
    <name type="scientific">Roseomonas elaeocarpi</name>
    <dbReference type="NCBI Taxonomy" id="907779"/>
    <lineage>
        <taxon>Bacteria</taxon>
        <taxon>Pseudomonadati</taxon>
        <taxon>Pseudomonadota</taxon>
        <taxon>Alphaproteobacteria</taxon>
        <taxon>Acetobacterales</taxon>
        <taxon>Roseomonadaceae</taxon>
        <taxon>Roseomonas</taxon>
    </lineage>
</organism>
<dbReference type="PANTHER" id="PTHR30024">
    <property type="entry name" value="ALIPHATIC SULFONATES-BINDING PROTEIN-RELATED"/>
    <property type="match status" value="1"/>
</dbReference>
<protein>
    <submittedName>
        <fullName evidence="6">ABC transporter substrate-binding protein</fullName>
    </submittedName>
</protein>
<evidence type="ECO:0000313" key="7">
    <source>
        <dbReference type="Proteomes" id="UP001589865"/>
    </source>
</evidence>
<evidence type="ECO:0000256" key="1">
    <source>
        <dbReference type="ARBA" id="ARBA00004308"/>
    </source>
</evidence>
<name>A0ABV6JN79_9PROT</name>
<accession>A0ABV6JN79</accession>
<dbReference type="CDD" id="cd13553">
    <property type="entry name" value="PBP2_NrtA_CpmA_like"/>
    <property type="match status" value="1"/>
</dbReference>
<reference evidence="6 7" key="1">
    <citation type="submission" date="2024-09" db="EMBL/GenBank/DDBJ databases">
        <authorList>
            <person name="Sun Q."/>
            <person name="Mori K."/>
        </authorList>
    </citation>
    <scope>NUCLEOTIDE SEQUENCE [LARGE SCALE GENOMIC DNA]</scope>
    <source>
        <strain evidence="6 7">TBRC 5777</strain>
    </source>
</reference>
<comment type="subcellular location">
    <subcellularLocation>
        <location evidence="1">Endomembrane system</location>
    </subcellularLocation>
</comment>
<evidence type="ECO:0000256" key="2">
    <source>
        <dbReference type="ARBA" id="ARBA00022448"/>
    </source>
</evidence>